<dbReference type="Proteomes" id="UP000799778">
    <property type="component" value="Unassembled WGS sequence"/>
</dbReference>
<accession>A0A6A5Y1U7</accession>
<reference evidence="2" key="1">
    <citation type="journal article" date="2020" name="Stud. Mycol.">
        <title>101 Dothideomycetes genomes: a test case for predicting lifestyles and emergence of pathogens.</title>
        <authorList>
            <person name="Haridas S."/>
            <person name="Albert R."/>
            <person name="Binder M."/>
            <person name="Bloem J."/>
            <person name="Labutti K."/>
            <person name="Salamov A."/>
            <person name="Andreopoulos B."/>
            <person name="Baker S."/>
            <person name="Barry K."/>
            <person name="Bills G."/>
            <person name="Bluhm B."/>
            <person name="Cannon C."/>
            <person name="Castanera R."/>
            <person name="Culley D."/>
            <person name="Daum C."/>
            <person name="Ezra D."/>
            <person name="Gonzalez J."/>
            <person name="Henrissat B."/>
            <person name="Kuo A."/>
            <person name="Liang C."/>
            <person name="Lipzen A."/>
            <person name="Lutzoni F."/>
            <person name="Magnuson J."/>
            <person name="Mondo S."/>
            <person name="Nolan M."/>
            <person name="Ohm R."/>
            <person name="Pangilinan J."/>
            <person name="Park H.-J."/>
            <person name="Ramirez L."/>
            <person name="Alfaro M."/>
            <person name="Sun H."/>
            <person name="Tritt A."/>
            <person name="Yoshinaga Y."/>
            <person name="Zwiers L.-H."/>
            <person name="Turgeon B."/>
            <person name="Goodwin S."/>
            <person name="Spatafora J."/>
            <person name="Crous P."/>
            <person name="Grigoriev I."/>
        </authorList>
    </citation>
    <scope>NUCLEOTIDE SEQUENCE</scope>
    <source>
        <strain evidence="2">CBS 175.79</strain>
    </source>
</reference>
<dbReference type="EMBL" id="ML978067">
    <property type="protein sequence ID" value="KAF2019183.1"/>
    <property type="molecule type" value="Genomic_DNA"/>
</dbReference>
<evidence type="ECO:0000313" key="3">
    <source>
        <dbReference type="Proteomes" id="UP000799778"/>
    </source>
</evidence>
<dbReference type="GeneID" id="54284451"/>
<dbReference type="Pfam" id="PF06985">
    <property type="entry name" value="HET"/>
    <property type="match status" value="1"/>
</dbReference>
<gene>
    <name evidence="2" type="ORF">BU24DRAFT_418789</name>
</gene>
<organism evidence="2 3">
    <name type="scientific">Aaosphaeria arxii CBS 175.79</name>
    <dbReference type="NCBI Taxonomy" id="1450172"/>
    <lineage>
        <taxon>Eukaryota</taxon>
        <taxon>Fungi</taxon>
        <taxon>Dikarya</taxon>
        <taxon>Ascomycota</taxon>
        <taxon>Pezizomycotina</taxon>
        <taxon>Dothideomycetes</taxon>
        <taxon>Pleosporomycetidae</taxon>
        <taxon>Pleosporales</taxon>
        <taxon>Pleosporales incertae sedis</taxon>
        <taxon>Aaosphaeria</taxon>
    </lineage>
</organism>
<feature type="domain" description="Heterokaryon incompatibility" evidence="1">
    <location>
        <begin position="47"/>
        <end position="203"/>
    </location>
</feature>
<evidence type="ECO:0000313" key="2">
    <source>
        <dbReference type="EMBL" id="KAF2019183.1"/>
    </source>
</evidence>
<dbReference type="InterPro" id="IPR052895">
    <property type="entry name" value="HetReg/Transcr_Mod"/>
</dbReference>
<proteinExistence type="predicted"/>
<dbReference type="AlphaFoldDB" id="A0A6A5Y1U7"/>
<protein>
    <submittedName>
        <fullName evidence="2">HET-domain-containing protein</fullName>
    </submittedName>
</protein>
<dbReference type="InterPro" id="IPR010730">
    <property type="entry name" value="HET"/>
</dbReference>
<dbReference type="RefSeq" id="XP_033387522.1">
    <property type="nucleotide sequence ID" value="XM_033527054.1"/>
</dbReference>
<dbReference type="PANTHER" id="PTHR24148">
    <property type="entry name" value="ANKYRIN REPEAT DOMAIN-CONTAINING PROTEIN 39 HOMOLOG-RELATED"/>
    <property type="match status" value="1"/>
</dbReference>
<dbReference type="PANTHER" id="PTHR24148:SF64">
    <property type="entry name" value="HETEROKARYON INCOMPATIBILITY DOMAIN-CONTAINING PROTEIN"/>
    <property type="match status" value="1"/>
</dbReference>
<sequence>MSTAPPYDYQPLRGDQCIRLLFLMPGELEDPLVIHLLSVPLREAPSFEALSYTWGTPEDTLDISCGPRGGIVSIRPNLRDALQYLRLPHDIKKLWVDALCINQEDIEERSSQVAMMASIYWHASQVVVWLGLDDECVPASDVFDLIRTTSDHAWNLHKEHGSFGEIPYFHQTDLEQLDEDRWNNLATFFNTRQWFQRGWVIQELGLAYNARFLCSQEELSFVDYLPFVRWLVTKASIILERFDFSLESQYLTVGFWLSTRTPEGIAHMSFREVLRLTCSIQCSQPHDYVYAFLGHPSAYEAYPGDTEPFEKYEETLAGKNRRCIAIPDYTKPAERVFAQVVRDIILHDCDLKMLSHVFHSEQTIQDCYASWTPRWHSIPEKFALGLRSRYKASNDSVLTLHFENDHMILLGHPIDVVAYKILVTVDVEDMVLVINGSRGSPMRDGLESLWNTVRFRNWQNKSNQKLGRIDFLHALTAGYLDSESVDDSEIAERFKRSVAAYQLLHIGKRERPLSDEETKDLERRAEGGVVEDFLLAISLIMEHHTFVVTRSGRVGWCPLLTKPGDELVLVAGGNVPLTLRKSRTGNHRLVGESYIQGAMKGEAFDEEKLAEVVIC</sequence>
<dbReference type="Pfam" id="PF26639">
    <property type="entry name" value="Het-6_barrel"/>
    <property type="match status" value="1"/>
</dbReference>
<keyword evidence="3" id="KW-1185">Reference proteome</keyword>
<name>A0A6A5Y1U7_9PLEO</name>
<dbReference type="OrthoDB" id="3553147at2759"/>
<evidence type="ECO:0000259" key="1">
    <source>
        <dbReference type="Pfam" id="PF06985"/>
    </source>
</evidence>